<protein>
    <submittedName>
        <fullName evidence="3">Uncharacterized protein</fullName>
    </submittedName>
</protein>
<keyword evidence="4" id="KW-1185">Reference proteome</keyword>
<dbReference type="EMBL" id="LNYE01000005">
    <property type="protein sequence ID" value="KTD14759.1"/>
    <property type="molecule type" value="Genomic_DNA"/>
</dbReference>
<dbReference type="RefSeq" id="WP_065231745.1">
    <property type="nucleotide sequence ID" value="NZ_CAAAHW010000001.1"/>
</dbReference>
<dbReference type="AlphaFoldDB" id="A0A378JA63"/>
<feature type="compositionally biased region" description="Polar residues" evidence="1">
    <location>
        <begin position="114"/>
        <end position="124"/>
    </location>
</feature>
<gene>
    <name evidence="2" type="ORF">Lgra_0462</name>
    <name evidence="3" type="ORF">NCTC12388_01425</name>
</gene>
<evidence type="ECO:0000256" key="1">
    <source>
        <dbReference type="SAM" id="MobiDB-lite"/>
    </source>
</evidence>
<sequence length="124" mass="13829">MSDFKSKLPDLKELASMTSKLYTDIKKSVGEIVQSYKENRAQQESEQAQAAPETPPAKEEVKAESKPVQEAQPVQEEVKTESKPTQEAQPIKEEVETENSPVQEEIPDSHEQTSDAPTTDDSKK</sequence>
<evidence type="ECO:0000313" key="2">
    <source>
        <dbReference type="EMBL" id="KTD14759.1"/>
    </source>
</evidence>
<feature type="compositionally biased region" description="Basic and acidic residues" evidence="1">
    <location>
        <begin position="76"/>
        <end position="94"/>
    </location>
</feature>
<name>A0A378JA63_9GAMM</name>
<dbReference type="Proteomes" id="UP000054691">
    <property type="component" value="Unassembled WGS sequence"/>
</dbReference>
<feature type="compositionally biased region" description="Basic and acidic residues" evidence="1">
    <location>
        <begin position="56"/>
        <end position="67"/>
    </location>
</feature>
<evidence type="ECO:0000313" key="5">
    <source>
        <dbReference type="Proteomes" id="UP000254476"/>
    </source>
</evidence>
<evidence type="ECO:0000313" key="4">
    <source>
        <dbReference type="Proteomes" id="UP000054691"/>
    </source>
</evidence>
<organism evidence="3 5">
    <name type="scientific">Legionella gratiana</name>
    <dbReference type="NCBI Taxonomy" id="45066"/>
    <lineage>
        <taxon>Bacteria</taxon>
        <taxon>Pseudomonadati</taxon>
        <taxon>Pseudomonadota</taxon>
        <taxon>Gammaproteobacteria</taxon>
        <taxon>Legionellales</taxon>
        <taxon>Legionellaceae</taxon>
        <taxon>Legionella</taxon>
    </lineage>
</organism>
<accession>A0A378JA63</accession>
<evidence type="ECO:0000313" key="3">
    <source>
        <dbReference type="EMBL" id="STX44246.1"/>
    </source>
</evidence>
<dbReference type="EMBL" id="UGOB01000001">
    <property type="protein sequence ID" value="STX44246.1"/>
    <property type="molecule type" value="Genomic_DNA"/>
</dbReference>
<reference evidence="2 4" key="1">
    <citation type="submission" date="2015-11" db="EMBL/GenBank/DDBJ databases">
        <title>Genomic analysis of 38 Legionella species identifies large and diverse effector repertoires.</title>
        <authorList>
            <person name="Burstein D."/>
            <person name="Amaro F."/>
            <person name="Zusman T."/>
            <person name="Lifshitz Z."/>
            <person name="Cohen O."/>
            <person name="Gilbert J.A."/>
            <person name="Pupko T."/>
            <person name="Shuman H.A."/>
            <person name="Segal G."/>
        </authorList>
    </citation>
    <scope>NUCLEOTIDE SEQUENCE [LARGE SCALE GENOMIC DNA]</scope>
    <source>
        <strain evidence="2 4">Lyon 8420412</strain>
    </source>
</reference>
<feature type="region of interest" description="Disordered" evidence="1">
    <location>
        <begin position="36"/>
        <end position="124"/>
    </location>
</feature>
<proteinExistence type="predicted"/>
<dbReference type="Proteomes" id="UP000254476">
    <property type="component" value="Unassembled WGS sequence"/>
</dbReference>
<reference evidence="3 5" key="2">
    <citation type="submission" date="2018-06" db="EMBL/GenBank/DDBJ databases">
        <authorList>
            <consortium name="Pathogen Informatics"/>
            <person name="Doyle S."/>
        </authorList>
    </citation>
    <scope>NUCLEOTIDE SEQUENCE [LARGE SCALE GENOMIC DNA]</scope>
    <source>
        <strain evidence="3 5">NCTC12388</strain>
    </source>
</reference>